<keyword evidence="1" id="KW-0812">Transmembrane</keyword>
<proteinExistence type="predicted"/>
<feature type="chain" id="PRO_5007497976" description="Conjugal transfer protein TrbC" evidence="2">
    <location>
        <begin position="36"/>
        <end position="115"/>
    </location>
</feature>
<dbReference type="AlphaFoldDB" id="A0A142JIX2"/>
<keyword evidence="1" id="KW-0472">Membrane</keyword>
<sequence length="115" mass="11842">MQSNHQIMTNMQESKKQRNAIVGALLMIAVNVAFAANGDELGNGICQIVNLLTGKFLFGISVLSMVGGGSALLFGAELTDGVKKMVTVVAIVGMILSFGGILSLAYNSMSGAACS</sequence>
<dbReference type="Proteomes" id="UP000075238">
    <property type="component" value="Chromosome 1"/>
</dbReference>
<evidence type="ECO:0000256" key="1">
    <source>
        <dbReference type="SAM" id="Phobius"/>
    </source>
</evidence>
<feature type="transmembrane region" description="Helical" evidence="1">
    <location>
        <begin position="51"/>
        <end position="74"/>
    </location>
</feature>
<evidence type="ECO:0000256" key="2">
    <source>
        <dbReference type="SAM" id="SignalP"/>
    </source>
</evidence>
<accession>A0A142JIX2</accession>
<dbReference type="KEGG" id="cnan:A2G96_09920"/>
<name>A0A142JIX2_9BURK</name>
<feature type="transmembrane region" description="Helical" evidence="1">
    <location>
        <begin position="86"/>
        <end position="106"/>
    </location>
</feature>
<dbReference type="Pfam" id="PF04956">
    <property type="entry name" value="TrbC"/>
    <property type="match status" value="1"/>
</dbReference>
<keyword evidence="2" id="KW-0732">Signal</keyword>
<protein>
    <recommendedName>
        <fullName evidence="5">Conjugal transfer protein TrbC</fullName>
    </recommendedName>
</protein>
<reference evidence="3 4" key="1">
    <citation type="submission" date="2016-03" db="EMBL/GenBank/DDBJ databases">
        <title>Complete genome sequence of a novel chlorpyrifos degrading bacterium, Cupriavidus nantongensis sp. X1.</title>
        <authorList>
            <person name="Fang L."/>
        </authorList>
    </citation>
    <scope>NUCLEOTIDE SEQUENCE [LARGE SCALE GENOMIC DNA]</scope>
    <source>
        <strain evidence="3 4">X1</strain>
    </source>
</reference>
<evidence type="ECO:0000313" key="3">
    <source>
        <dbReference type="EMBL" id="AMR78034.1"/>
    </source>
</evidence>
<dbReference type="RefSeq" id="WP_062798835.1">
    <property type="nucleotide sequence ID" value="NZ_CP014844.1"/>
</dbReference>
<dbReference type="OrthoDB" id="9965122at2"/>
<dbReference type="STRING" id="1796606.A2G96_09920"/>
<evidence type="ECO:0000313" key="4">
    <source>
        <dbReference type="Proteomes" id="UP000075238"/>
    </source>
</evidence>
<gene>
    <name evidence="3" type="ORF">A2G96_09920</name>
</gene>
<dbReference type="InterPro" id="IPR007039">
    <property type="entry name" value="TrbC/VirB2"/>
</dbReference>
<evidence type="ECO:0008006" key="5">
    <source>
        <dbReference type="Google" id="ProtNLM"/>
    </source>
</evidence>
<keyword evidence="4" id="KW-1185">Reference proteome</keyword>
<feature type="signal peptide" evidence="2">
    <location>
        <begin position="1"/>
        <end position="35"/>
    </location>
</feature>
<organism evidence="3 4">
    <name type="scientific">Cupriavidus nantongensis</name>
    <dbReference type="NCBI Taxonomy" id="1796606"/>
    <lineage>
        <taxon>Bacteria</taxon>
        <taxon>Pseudomonadati</taxon>
        <taxon>Pseudomonadota</taxon>
        <taxon>Betaproteobacteria</taxon>
        <taxon>Burkholderiales</taxon>
        <taxon>Burkholderiaceae</taxon>
        <taxon>Cupriavidus</taxon>
    </lineage>
</organism>
<keyword evidence="1" id="KW-1133">Transmembrane helix</keyword>
<dbReference type="EMBL" id="CP014844">
    <property type="protein sequence ID" value="AMR78034.1"/>
    <property type="molecule type" value="Genomic_DNA"/>
</dbReference>